<feature type="transmembrane region" description="Helical" evidence="1">
    <location>
        <begin position="12"/>
        <end position="33"/>
    </location>
</feature>
<gene>
    <name evidence="2" type="ORF">ACFS29_16370</name>
</gene>
<evidence type="ECO:0000256" key="1">
    <source>
        <dbReference type="SAM" id="Phobius"/>
    </source>
</evidence>
<feature type="transmembrane region" description="Helical" evidence="1">
    <location>
        <begin position="192"/>
        <end position="214"/>
    </location>
</feature>
<proteinExistence type="predicted"/>
<feature type="transmembrane region" description="Helical" evidence="1">
    <location>
        <begin position="45"/>
        <end position="66"/>
    </location>
</feature>
<feature type="transmembrane region" description="Helical" evidence="1">
    <location>
        <begin position="78"/>
        <end position="99"/>
    </location>
</feature>
<evidence type="ECO:0008006" key="4">
    <source>
        <dbReference type="Google" id="ProtNLM"/>
    </source>
</evidence>
<keyword evidence="3" id="KW-1185">Reference proteome</keyword>
<keyword evidence="1" id="KW-1133">Transmembrane helix</keyword>
<protein>
    <recommendedName>
        <fullName evidence="4">Threonine/homoserine/homoserine lactone efflux protein</fullName>
    </recommendedName>
</protein>
<reference evidence="3" key="1">
    <citation type="journal article" date="2019" name="Int. J. Syst. Evol. Microbiol.">
        <title>The Global Catalogue of Microorganisms (GCM) 10K type strain sequencing project: providing services to taxonomists for standard genome sequencing and annotation.</title>
        <authorList>
            <consortium name="The Broad Institute Genomics Platform"/>
            <consortium name="The Broad Institute Genome Sequencing Center for Infectious Disease"/>
            <person name="Wu L."/>
            <person name="Ma J."/>
        </authorList>
    </citation>
    <scope>NUCLEOTIDE SEQUENCE [LARGE SCALE GENOMIC DNA]</scope>
    <source>
        <strain evidence="3">KCTC 32514</strain>
    </source>
</reference>
<evidence type="ECO:0000313" key="3">
    <source>
        <dbReference type="Proteomes" id="UP001597548"/>
    </source>
</evidence>
<keyword evidence="1" id="KW-0472">Membrane</keyword>
<accession>A0ABW5ZYE7</accession>
<dbReference type="EMBL" id="JBHUOS010000014">
    <property type="protein sequence ID" value="MFD2917230.1"/>
    <property type="molecule type" value="Genomic_DNA"/>
</dbReference>
<dbReference type="RefSeq" id="WP_194509071.1">
    <property type="nucleotide sequence ID" value="NZ_JADILU010000006.1"/>
</dbReference>
<comment type="caution">
    <text evidence="2">The sequence shown here is derived from an EMBL/GenBank/DDBJ whole genome shotgun (WGS) entry which is preliminary data.</text>
</comment>
<organism evidence="2 3">
    <name type="scientific">Psychroserpens luteus</name>
    <dbReference type="NCBI Taxonomy" id="1434066"/>
    <lineage>
        <taxon>Bacteria</taxon>
        <taxon>Pseudomonadati</taxon>
        <taxon>Bacteroidota</taxon>
        <taxon>Flavobacteriia</taxon>
        <taxon>Flavobacteriales</taxon>
        <taxon>Flavobacteriaceae</taxon>
        <taxon>Psychroserpens</taxon>
    </lineage>
</organism>
<name>A0ABW5ZYE7_9FLAO</name>
<dbReference type="Proteomes" id="UP001597548">
    <property type="component" value="Unassembled WGS sequence"/>
</dbReference>
<keyword evidence="1" id="KW-0812">Transmembrane</keyword>
<evidence type="ECO:0000313" key="2">
    <source>
        <dbReference type="EMBL" id="MFD2917230.1"/>
    </source>
</evidence>
<feature type="transmembrane region" description="Helical" evidence="1">
    <location>
        <begin position="119"/>
        <end position="143"/>
    </location>
</feature>
<sequence length="228" mass="25979">MKWIATYRLNNKPFLLGFIISLIGSLPLGYLNVIGLEILMEQGKLANISFIIGIIIVEFFVLRITSYGAKWLVKQKKLLIFIDVFTILFFASIALYFISNISNDESFSLSQLQFAKYPLILGVLLCGLNAIQWPYWSGIYMYVFRTNKLKTTKKANYIFIIGALIGTGVGMLFIAYIGQYILAENNIEMTHYLNSVFAVLFFILAAIQIAKLFIHQNKKVKEANTTRL</sequence>
<feature type="transmembrane region" description="Helical" evidence="1">
    <location>
        <begin position="155"/>
        <end position="177"/>
    </location>
</feature>